<dbReference type="Gene3D" id="3.70.10.10">
    <property type="match status" value="1"/>
</dbReference>
<evidence type="ECO:0000313" key="6">
    <source>
        <dbReference type="Proteomes" id="UP000321947"/>
    </source>
</evidence>
<dbReference type="PANTHER" id="PTHR33116:SF78">
    <property type="entry name" value="OS12G0587133 PROTEIN"/>
    <property type="match status" value="1"/>
</dbReference>
<feature type="region of interest" description="Disordered" evidence="1">
    <location>
        <begin position="337"/>
        <end position="358"/>
    </location>
</feature>
<feature type="compositionally biased region" description="Polar residues" evidence="1">
    <location>
        <begin position="477"/>
        <end position="487"/>
    </location>
</feature>
<comment type="caution">
    <text evidence="4">The sequence shown here is derived from an EMBL/GenBank/DDBJ whole genome shotgun (WGS) entry which is preliminary data.</text>
</comment>
<dbReference type="Proteomes" id="UP000321947">
    <property type="component" value="Unassembled WGS sequence"/>
</dbReference>
<evidence type="ECO:0000313" key="5">
    <source>
        <dbReference type="Proteomes" id="UP000321393"/>
    </source>
</evidence>
<feature type="region of interest" description="Disordered" evidence="1">
    <location>
        <begin position="426"/>
        <end position="489"/>
    </location>
</feature>
<feature type="domain" description="Reverse transcriptase" evidence="2">
    <location>
        <begin position="815"/>
        <end position="1062"/>
    </location>
</feature>
<dbReference type="OrthoDB" id="1932527at2759"/>
<dbReference type="AlphaFoldDB" id="A0A5D3DZ07"/>
<gene>
    <name evidence="4" type="ORF">E5676_scaffold1810G00070</name>
    <name evidence="3" type="ORF">E6C27_scaffold10127G00080</name>
</gene>
<sequence length="1194" mass="135855">MFLVKLKNFDPLLDATSFLAQISFDNADLKFTPSKFFIIASHRSPRFIATLQLSPQWFTTFSVDNDHSSKVSLESFHDAILDGGSFASMTIHLLDKTNQMILRFDTPSSEIQPLHHELTLSPPQAEDNQIGQHELDERKYFIVKSKALRRIIKDLPIFQNDSIISVDVTNSRVKFSIASKEIILTEGRHCKIEGFEEEVETQFQIILCPMIYGGWTTFRGIPLHLWNMMTFQQIGKACGGLIKVAEETKTAKNLIEARLKIRYNYSGFLPANVKIFDQEGNKFIVQVVTHSEGKWLMERNVKLHGTFKRQAAASFDDFNPESEQFFFDGTEAISSDFLSTSSGSRESSTPDQPSALKSVIIKPDRAATSPTPLNEEVVNDSNLHATANKSRLDILSGISNDGLLDKGKQKVDIPTQLNSAFNFDKPKRKVSFNSPSNKTNFFNPDSAPANHSPSLSSPEKKQKVSRERSVKKKSSSIQPKSRANQNKGDLITQPIQVVAHDLEASKKRLSLTVDLGDLPVMDPSKSFEDHHSSDNAEVIDITNTEVVPETPEMKMPDNEKSNSSSEVNYRKPKHVHRRRYYYRKKEEKEKDPDSESFKKQLVSWLKENGLKLSTDTDSSGATTSTNVLLNQLGSRLKSLANHIKPWQKEKFHSLNSAKESIIREVDSIDKKELDTPLSHEESNRRLALKIDLSDLSLKESQFWYQRAKKLWLREGDENSSFFHRICSSRQKRNFIHEIQDEEGSTQNTNNNISTAFIKYFSKWPHLCAPFLEEEIKGVINSFDGKKAPGPDGFPISFFKSFWHLLKEDILDIFKDFFEKGVINKNMNNTYIALIAKKKDYSQPKDFRPISLTTSIYKVIAKTLSNRLKLTLPDTISGNQLAFIKNRQITDAILMANEALDYWKVKKIKGFILKLDIEKAFDNLNWDFIDYVLEIKNFPNSWRKWIRGCISNVTYSVIINGRPQGRIKANRGLRQGVSLNNNCNISHILFADDILLFVEDNDCFLNNLRMALSLFEKASGLKINLSKSALVPVNVSLNRAKECASSWGISCHSLPLTYLGVPLGGNPKSSLFWRNIEDKIQKKLNNWKYAQISKGGRLTLIKTTLSSLPIYQLSVFQAPSSTCKNIEKSWRNFLWKGSNGSKGSHLINWTKVTKPKEEGGLGISRLQVTNKALLTKWLWRYYSEPNALWEEVNLI</sequence>
<feature type="region of interest" description="Disordered" evidence="1">
    <location>
        <begin position="546"/>
        <end position="575"/>
    </location>
</feature>
<dbReference type="PANTHER" id="PTHR33116">
    <property type="entry name" value="REVERSE TRANSCRIPTASE ZINC-BINDING DOMAIN-CONTAINING PROTEIN-RELATED-RELATED"/>
    <property type="match status" value="1"/>
</dbReference>
<proteinExistence type="predicted"/>
<reference evidence="5 6" key="1">
    <citation type="submission" date="2019-08" db="EMBL/GenBank/DDBJ databases">
        <title>Draft genome sequences of two oriental melons (Cucumis melo L. var makuwa).</title>
        <authorList>
            <person name="Kwon S.-Y."/>
        </authorList>
    </citation>
    <scope>NUCLEOTIDE SEQUENCE [LARGE SCALE GENOMIC DNA]</scope>
    <source>
        <strain evidence="6">cv. Chang Bougi</strain>
        <strain evidence="5">cv. SW 3</strain>
        <tissue evidence="4">Leaf</tissue>
    </source>
</reference>
<feature type="compositionally biased region" description="Polar residues" evidence="1">
    <location>
        <begin position="431"/>
        <end position="457"/>
    </location>
</feature>
<dbReference type="SUPFAM" id="SSF55979">
    <property type="entry name" value="DNA clamp"/>
    <property type="match status" value="1"/>
</dbReference>
<dbReference type="PROSITE" id="PS50878">
    <property type="entry name" value="RT_POL"/>
    <property type="match status" value="1"/>
</dbReference>
<feature type="compositionally biased region" description="Basic and acidic residues" evidence="1">
    <location>
        <begin position="458"/>
        <end position="468"/>
    </location>
</feature>
<dbReference type="EMBL" id="SSTE01014734">
    <property type="protein sequence ID" value="KAA0045262.1"/>
    <property type="molecule type" value="Genomic_DNA"/>
</dbReference>
<evidence type="ECO:0000259" key="2">
    <source>
        <dbReference type="PROSITE" id="PS50878"/>
    </source>
</evidence>
<dbReference type="InterPro" id="IPR043502">
    <property type="entry name" value="DNA/RNA_pol_sf"/>
</dbReference>
<dbReference type="Proteomes" id="UP000321393">
    <property type="component" value="Unassembled WGS sequence"/>
</dbReference>
<evidence type="ECO:0000256" key="1">
    <source>
        <dbReference type="SAM" id="MobiDB-lite"/>
    </source>
</evidence>
<organism evidence="4 6">
    <name type="scientific">Cucumis melo var. makuwa</name>
    <name type="common">Oriental melon</name>
    <dbReference type="NCBI Taxonomy" id="1194695"/>
    <lineage>
        <taxon>Eukaryota</taxon>
        <taxon>Viridiplantae</taxon>
        <taxon>Streptophyta</taxon>
        <taxon>Embryophyta</taxon>
        <taxon>Tracheophyta</taxon>
        <taxon>Spermatophyta</taxon>
        <taxon>Magnoliopsida</taxon>
        <taxon>eudicotyledons</taxon>
        <taxon>Gunneridae</taxon>
        <taxon>Pentapetalae</taxon>
        <taxon>rosids</taxon>
        <taxon>fabids</taxon>
        <taxon>Cucurbitales</taxon>
        <taxon>Cucurbitaceae</taxon>
        <taxon>Benincaseae</taxon>
        <taxon>Cucumis</taxon>
    </lineage>
</organism>
<dbReference type="Pfam" id="PF00078">
    <property type="entry name" value="RVT_1"/>
    <property type="match status" value="1"/>
</dbReference>
<dbReference type="CDD" id="cd01650">
    <property type="entry name" value="RT_nLTR_like"/>
    <property type="match status" value="1"/>
</dbReference>
<dbReference type="SUPFAM" id="SSF56672">
    <property type="entry name" value="DNA/RNA polymerases"/>
    <property type="match status" value="1"/>
</dbReference>
<protein>
    <submittedName>
        <fullName evidence="4">LINE-1 retrotransposable element ORF2 protein</fullName>
    </submittedName>
</protein>
<evidence type="ECO:0000313" key="4">
    <source>
        <dbReference type="EMBL" id="TYK28688.1"/>
    </source>
</evidence>
<accession>A0A5D3DZ07</accession>
<dbReference type="InterPro" id="IPR000477">
    <property type="entry name" value="RT_dom"/>
</dbReference>
<name>A0A5D3DZ07_CUCMM</name>
<dbReference type="EMBL" id="SSTD01002057">
    <property type="protein sequence ID" value="TYK28688.1"/>
    <property type="molecule type" value="Genomic_DNA"/>
</dbReference>
<dbReference type="InterPro" id="IPR046938">
    <property type="entry name" value="DNA_clamp_sf"/>
</dbReference>
<evidence type="ECO:0000313" key="3">
    <source>
        <dbReference type="EMBL" id="KAA0045262.1"/>
    </source>
</evidence>
<feature type="compositionally biased region" description="Basic and acidic residues" evidence="1">
    <location>
        <begin position="551"/>
        <end position="560"/>
    </location>
</feature>